<dbReference type="AlphaFoldDB" id="A0A4C1W2U3"/>
<dbReference type="EMBL" id="BGZK01000466">
    <property type="protein sequence ID" value="GBP45180.1"/>
    <property type="molecule type" value="Genomic_DNA"/>
</dbReference>
<gene>
    <name evidence="1" type="ORF">EVAR_25885_1</name>
</gene>
<sequence>MTKSVFIDEAKKACEVKRTNVSKKNNVWWNLEMRKVVNEKKKAWLELLSAKANHRVQRKDILKDELKNAECMYKDAKMRAKECVKTRKNEIKERYDRKFSENFEANQKLLKV</sequence>
<name>A0A4C1W2U3_EUMVA</name>
<proteinExistence type="predicted"/>
<comment type="caution">
    <text evidence="1">The sequence shown here is derived from an EMBL/GenBank/DDBJ whole genome shotgun (WGS) entry which is preliminary data.</text>
</comment>
<protein>
    <submittedName>
        <fullName evidence="1">Uncharacterized protein</fullName>
    </submittedName>
</protein>
<evidence type="ECO:0000313" key="1">
    <source>
        <dbReference type="EMBL" id="GBP45180.1"/>
    </source>
</evidence>
<dbReference type="Proteomes" id="UP000299102">
    <property type="component" value="Unassembled WGS sequence"/>
</dbReference>
<keyword evidence="2" id="KW-1185">Reference proteome</keyword>
<reference evidence="1 2" key="1">
    <citation type="journal article" date="2019" name="Commun. Biol.">
        <title>The bagworm genome reveals a unique fibroin gene that provides high tensile strength.</title>
        <authorList>
            <person name="Kono N."/>
            <person name="Nakamura H."/>
            <person name="Ohtoshi R."/>
            <person name="Tomita M."/>
            <person name="Numata K."/>
            <person name="Arakawa K."/>
        </authorList>
    </citation>
    <scope>NUCLEOTIDE SEQUENCE [LARGE SCALE GENOMIC DNA]</scope>
</reference>
<accession>A0A4C1W2U3</accession>
<organism evidence="1 2">
    <name type="scientific">Eumeta variegata</name>
    <name type="common">Bagworm moth</name>
    <name type="synonym">Eumeta japonica</name>
    <dbReference type="NCBI Taxonomy" id="151549"/>
    <lineage>
        <taxon>Eukaryota</taxon>
        <taxon>Metazoa</taxon>
        <taxon>Ecdysozoa</taxon>
        <taxon>Arthropoda</taxon>
        <taxon>Hexapoda</taxon>
        <taxon>Insecta</taxon>
        <taxon>Pterygota</taxon>
        <taxon>Neoptera</taxon>
        <taxon>Endopterygota</taxon>
        <taxon>Lepidoptera</taxon>
        <taxon>Glossata</taxon>
        <taxon>Ditrysia</taxon>
        <taxon>Tineoidea</taxon>
        <taxon>Psychidae</taxon>
        <taxon>Oiketicinae</taxon>
        <taxon>Eumeta</taxon>
    </lineage>
</organism>
<evidence type="ECO:0000313" key="2">
    <source>
        <dbReference type="Proteomes" id="UP000299102"/>
    </source>
</evidence>